<organism evidence="7 8">
    <name type="scientific">Phenylobacterium hankyongense</name>
    <dbReference type="NCBI Taxonomy" id="1813876"/>
    <lineage>
        <taxon>Bacteria</taxon>
        <taxon>Pseudomonadati</taxon>
        <taxon>Pseudomonadota</taxon>
        <taxon>Alphaproteobacteria</taxon>
        <taxon>Caulobacterales</taxon>
        <taxon>Caulobacteraceae</taxon>
        <taxon>Phenylobacterium</taxon>
    </lineage>
</organism>
<dbReference type="InterPro" id="IPR020904">
    <property type="entry name" value="Sc_DH/Rdtase_CS"/>
</dbReference>
<keyword evidence="8" id="KW-1185">Reference proteome</keyword>
<evidence type="ECO:0000256" key="5">
    <source>
        <dbReference type="ARBA" id="ARBA00069939"/>
    </source>
</evidence>
<dbReference type="PRINTS" id="PR00080">
    <property type="entry name" value="SDRFAMILY"/>
</dbReference>
<dbReference type="InterPro" id="IPR036291">
    <property type="entry name" value="NAD(P)-bd_dom_sf"/>
</dbReference>
<comment type="caution">
    <text evidence="7">The sequence shown here is derived from an EMBL/GenBank/DDBJ whole genome shotgun (WGS) entry which is preliminary data.</text>
</comment>
<dbReference type="AlphaFoldDB" id="A0A328B1A3"/>
<dbReference type="OrthoDB" id="9789398at2"/>
<gene>
    <name evidence="7" type="ORF">DJ021_14555</name>
</gene>
<keyword evidence="3" id="KW-0520">NAD</keyword>
<evidence type="ECO:0000256" key="4">
    <source>
        <dbReference type="ARBA" id="ARBA00066641"/>
    </source>
</evidence>
<evidence type="ECO:0000259" key="6">
    <source>
        <dbReference type="SMART" id="SM00822"/>
    </source>
</evidence>
<feature type="domain" description="Ketoreductase" evidence="6">
    <location>
        <begin position="12"/>
        <end position="201"/>
    </location>
</feature>
<accession>A0A328B1A3</accession>
<name>A0A328B1A3_9CAUL</name>
<evidence type="ECO:0000256" key="3">
    <source>
        <dbReference type="ARBA" id="ARBA00023027"/>
    </source>
</evidence>
<dbReference type="FunFam" id="3.40.50.720:FF:000084">
    <property type="entry name" value="Short-chain dehydrogenase reductase"/>
    <property type="match status" value="1"/>
</dbReference>
<dbReference type="PROSITE" id="PS00061">
    <property type="entry name" value="ADH_SHORT"/>
    <property type="match status" value="1"/>
</dbReference>
<dbReference type="CDD" id="cd05233">
    <property type="entry name" value="SDR_c"/>
    <property type="match status" value="1"/>
</dbReference>
<dbReference type="PRINTS" id="PR00081">
    <property type="entry name" value="GDHRDH"/>
</dbReference>
<evidence type="ECO:0000256" key="1">
    <source>
        <dbReference type="ARBA" id="ARBA00006484"/>
    </source>
</evidence>
<proteinExistence type="inferred from homology"/>
<dbReference type="InterPro" id="IPR002347">
    <property type="entry name" value="SDR_fam"/>
</dbReference>
<dbReference type="NCBIfam" id="NF005559">
    <property type="entry name" value="PRK07231.1"/>
    <property type="match status" value="1"/>
</dbReference>
<dbReference type="SUPFAM" id="SSF51735">
    <property type="entry name" value="NAD(P)-binding Rossmann-fold domains"/>
    <property type="match status" value="1"/>
</dbReference>
<protein>
    <recommendedName>
        <fullName evidence="5">D-xylose 1-dehydrogenase</fullName>
        <ecNumber evidence="4">1.1.1.175</ecNumber>
    </recommendedName>
</protein>
<evidence type="ECO:0000313" key="8">
    <source>
        <dbReference type="Proteomes" id="UP000249842"/>
    </source>
</evidence>
<dbReference type="InterPro" id="IPR057326">
    <property type="entry name" value="KR_dom"/>
</dbReference>
<evidence type="ECO:0000256" key="2">
    <source>
        <dbReference type="ARBA" id="ARBA00023002"/>
    </source>
</evidence>
<dbReference type="RefSeq" id="WP_111458235.1">
    <property type="nucleotide sequence ID" value="NZ_QFYP01000001.1"/>
</dbReference>
<comment type="similarity">
    <text evidence="1">Belongs to the short-chain dehydrogenases/reductases (SDR) family.</text>
</comment>
<evidence type="ECO:0000313" key="7">
    <source>
        <dbReference type="EMBL" id="RAK60943.1"/>
    </source>
</evidence>
<dbReference type="EMBL" id="QFYP01000001">
    <property type="protein sequence ID" value="RAK60943.1"/>
    <property type="molecule type" value="Genomic_DNA"/>
</dbReference>
<keyword evidence="2" id="KW-0560">Oxidoreductase</keyword>
<dbReference type="Gene3D" id="3.40.50.720">
    <property type="entry name" value="NAD(P)-binding Rossmann-like Domain"/>
    <property type="match status" value="1"/>
</dbReference>
<dbReference type="PANTHER" id="PTHR24321">
    <property type="entry name" value="DEHYDROGENASES, SHORT CHAIN"/>
    <property type="match status" value="1"/>
</dbReference>
<dbReference type="SMART" id="SM00822">
    <property type="entry name" value="PKS_KR"/>
    <property type="match status" value="1"/>
</dbReference>
<dbReference type="Pfam" id="PF13561">
    <property type="entry name" value="adh_short_C2"/>
    <property type="match status" value="1"/>
</dbReference>
<dbReference type="PANTHER" id="PTHR24321:SF8">
    <property type="entry name" value="ESTRADIOL 17-BETA-DEHYDROGENASE 8-RELATED"/>
    <property type="match status" value="1"/>
</dbReference>
<dbReference type="Proteomes" id="UP000249842">
    <property type="component" value="Unassembled WGS sequence"/>
</dbReference>
<dbReference type="GO" id="GO:0047838">
    <property type="term" value="F:D-xylose 1-dehydrogenase (NAD+) activity"/>
    <property type="evidence" value="ECO:0007669"/>
    <property type="project" value="UniProtKB-EC"/>
</dbReference>
<dbReference type="EC" id="1.1.1.175" evidence="4"/>
<sequence length="249" mass="26262">MAFASYPSLQGKVVFITGGASGIGATFVQSFHDQGAKVAFVDLDDAAGQALAQKLGGAWFRRCDVTEAEALQAAVRDAGEALGPVTVLINNVANDTRHKAAETSPEAWRRGLAVNLDPAFIASTAAYPMMKQAGGGVIVNVSSINALLGPAELAGYAAAKGAINSMSKSLAREWGPDNIRVNALSPGWVVTARQLELWLTPEAEAEWMKQVALKRRILPEDIARLALFLASDDSQMITGQNLVIDGGRT</sequence>
<reference evidence="8" key="1">
    <citation type="submission" date="2018-05" db="EMBL/GenBank/DDBJ databases">
        <authorList>
            <person name="Li X."/>
        </authorList>
    </citation>
    <scope>NUCLEOTIDE SEQUENCE [LARGE SCALE GENOMIC DNA]</scope>
    <source>
        <strain evidence="8">HKS-05</strain>
    </source>
</reference>